<dbReference type="SUPFAM" id="SSF49785">
    <property type="entry name" value="Galactose-binding domain-like"/>
    <property type="match status" value="1"/>
</dbReference>
<evidence type="ECO:0000313" key="1">
    <source>
        <dbReference type="EMBL" id="REE00091.1"/>
    </source>
</evidence>
<accession>A0A3D9L3Q3</accession>
<dbReference type="Proteomes" id="UP000256779">
    <property type="component" value="Unassembled WGS sequence"/>
</dbReference>
<dbReference type="AlphaFoldDB" id="A0A3D9L3Q3"/>
<reference evidence="1 2" key="1">
    <citation type="submission" date="2018-07" db="EMBL/GenBank/DDBJ databases">
        <title>Genomic Encyclopedia of Type Strains, Phase IV (KMG-IV): sequencing the most valuable type-strain genomes for metagenomic binning, comparative biology and taxonomic classification.</title>
        <authorList>
            <person name="Goeker M."/>
        </authorList>
    </citation>
    <scope>NUCLEOTIDE SEQUENCE [LARGE SCALE GENOMIC DNA]</scope>
    <source>
        <strain evidence="1 2">DSM 4134</strain>
    </source>
</reference>
<dbReference type="Gene3D" id="2.60.40.10">
    <property type="entry name" value="Immunoglobulins"/>
    <property type="match status" value="1"/>
</dbReference>
<dbReference type="InterPro" id="IPR013783">
    <property type="entry name" value="Ig-like_fold"/>
</dbReference>
<comment type="caution">
    <text evidence="1">The sequence shown here is derived from an EMBL/GenBank/DDBJ whole genome shotgun (WGS) entry which is preliminary data.</text>
</comment>
<dbReference type="Gene3D" id="3.20.20.80">
    <property type="entry name" value="Glycosidases"/>
    <property type="match status" value="1"/>
</dbReference>
<dbReference type="InterPro" id="IPR051913">
    <property type="entry name" value="GH2_Domain-Containing"/>
</dbReference>
<evidence type="ECO:0000313" key="2">
    <source>
        <dbReference type="Proteomes" id="UP000256779"/>
    </source>
</evidence>
<evidence type="ECO:0008006" key="3">
    <source>
        <dbReference type="Google" id="ProtNLM"/>
    </source>
</evidence>
<dbReference type="EMBL" id="QREG01000006">
    <property type="protein sequence ID" value="REE00091.1"/>
    <property type="molecule type" value="Genomic_DNA"/>
</dbReference>
<dbReference type="SUPFAM" id="SSF51445">
    <property type="entry name" value="(Trans)glycosidases"/>
    <property type="match status" value="1"/>
</dbReference>
<name>A0A3D9L3Q3_MARFU</name>
<dbReference type="RefSeq" id="WP_115867625.1">
    <property type="nucleotide sequence ID" value="NZ_QREG01000006.1"/>
</dbReference>
<dbReference type="PANTHER" id="PTHR42732">
    <property type="entry name" value="BETA-GALACTOSIDASE"/>
    <property type="match status" value="1"/>
</dbReference>
<dbReference type="InterPro" id="IPR017853">
    <property type="entry name" value="GH"/>
</dbReference>
<dbReference type="OrthoDB" id="9801077at2"/>
<protein>
    <recommendedName>
        <fullName evidence="3">Glycosyl hydrolase family 2</fullName>
    </recommendedName>
</protein>
<sequence length="1028" mass="116164">MEKQFFKIRTYLFLWCLLSFGGSSIGQVVSLNGPWETGINRNYTETLTLPGIPTTDTHNPAPGNVWFKRKVQLPSGKWSHATLLVKSALYRPKVYIDGQKVGEAIGGMMPIYFDLKSQQVRPGNEVTLEIELASLSNVPDDDPAKPSPADLWRSSQASWVRDDLSLILYNHWRVDRLIPFTDLEQNNVRLEWGLAARVEDLPRSIEVDLLSAEGKVLASKVESPENLKGTLVLPLPEEMKLWSPLDPNVYKIRMRVMHGEGIAHEKTINYAPKTFEVSADKSRFLLNGNTCTLRGGSIVWNRFAREAAAKNLIDDREWFYRAVIKPFKDHGANLLRFHLYPPPEWMLDMCDEYGLLTQLEAQYFHGRGGSDETLPPYYAKLMTMAAQHPSTAIIQLYNETEEELERQMYHSYLEISDDFPSYVIANHDTYNLHRYWWSMSENVALYANSWKDYDRPTIIDEFGANYMNEYWEVSSYPRAAPGFDRFLNKGHTPAMRQKMQEWSYGKIGEYWRRIGIQGVAPFCTLGPYEDGGNWYVGPLEEANLKPLWDALAPVFSPRAVSIELWDRNFSPGQEVNLPLYVFNEYHESDSLAIEIRLKDLENQVISRRQFKVWAEAYSTVETLSSVTMPSAHGSYVLEAEMMNPVGGVTVPVVSRWDVNVHQLVVPAELKNAKIGVSPVDHELKQALDQVGLDTYPIASRSVDVVVTSFHSWNAISAGDEALMQELDKAITKGKKVVMLDVGPKFHGEKCPEPAAIEGLDGRTYPAHTIAKADTSKNTLLIASRQFSDEFEAQRKQDIWTGDFPGGIGLSMKYAFEPESHFHPSANGEALWQHLGSLQQTWLWNGLRGGLTVPAVNLFINDLDQASFLDFWAKRGADTTLIKSGPYYAYELEGYFGFSSTNDDLYVLQDLYKRVHFVVEDLVSLKGLLNPDSDAKIQDISAVYQSLQGKSEKIVPMVIAGYGLNKTPVIMVEFDHGAQLMVSNLFTAGRLTSSQDSPELYGYRYDPVALQFVLNMAAYGLNNGEADVK</sequence>
<keyword evidence="2" id="KW-1185">Reference proteome</keyword>
<proteinExistence type="predicted"/>
<organism evidence="1 2">
    <name type="scientific">Marinoscillum furvescens DSM 4134</name>
    <dbReference type="NCBI Taxonomy" id="1122208"/>
    <lineage>
        <taxon>Bacteria</taxon>
        <taxon>Pseudomonadati</taxon>
        <taxon>Bacteroidota</taxon>
        <taxon>Cytophagia</taxon>
        <taxon>Cytophagales</taxon>
        <taxon>Reichenbachiellaceae</taxon>
        <taxon>Marinoscillum</taxon>
    </lineage>
</organism>
<gene>
    <name evidence="1" type="ORF">C7460_10628</name>
</gene>
<dbReference type="PANTHER" id="PTHR42732:SF1">
    <property type="entry name" value="BETA-MANNOSIDASE"/>
    <property type="match status" value="1"/>
</dbReference>
<dbReference type="InterPro" id="IPR008979">
    <property type="entry name" value="Galactose-bd-like_sf"/>
</dbReference>
<dbReference type="Gene3D" id="2.60.120.260">
    <property type="entry name" value="Galactose-binding domain-like"/>
    <property type="match status" value="1"/>
</dbReference>